<comment type="caution">
    <text evidence="2">The sequence shown here is derived from an EMBL/GenBank/DDBJ whole genome shotgun (WGS) entry which is preliminary data.</text>
</comment>
<feature type="compositionally biased region" description="Basic residues" evidence="1">
    <location>
        <begin position="1"/>
        <end position="11"/>
    </location>
</feature>
<organism evidence="2 3">
    <name type="scientific">Methylomonas koyamae</name>
    <dbReference type="NCBI Taxonomy" id="702114"/>
    <lineage>
        <taxon>Bacteria</taxon>
        <taxon>Pseudomonadati</taxon>
        <taxon>Pseudomonadota</taxon>
        <taxon>Gammaproteobacteria</taxon>
        <taxon>Methylococcales</taxon>
        <taxon>Methylococcaceae</taxon>
        <taxon>Methylomonas</taxon>
    </lineage>
</organism>
<evidence type="ECO:0000313" key="2">
    <source>
        <dbReference type="EMBL" id="OAI11718.1"/>
    </source>
</evidence>
<reference evidence="3" key="1">
    <citation type="submission" date="2016-03" db="EMBL/GenBank/DDBJ databases">
        <authorList>
            <person name="Heylen K."/>
            <person name="De Vos P."/>
            <person name="Vekeman B."/>
        </authorList>
    </citation>
    <scope>NUCLEOTIDE SEQUENCE [LARGE SCALE GENOMIC DNA]</scope>
    <source>
        <strain evidence="3">R-45383</strain>
    </source>
</reference>
<keyword evidence="3" id="KW-1185">Reference proteome</keyword>
<feature type="region of interest" description="Disordered" evidence="1">
    <location>
        <begin position="1"/>
        <end position="33"/>
    </location>
</feature>
<dbReference type="STRING" id="702114.A1355_15430"/>
<sequence>MSHRDHARALKNAKSARESSFDANFSRSGAVSTRGRAKPFAALICRLYAADVQYVAIRFANDVATIDSRSVAPD</sequence>
<feature type="compositionally biased region" description="Polar residues" evidence="1">
    <location>
        <begin position="21"/>
        <end position="31"/>
    </location>
</feature>
<gene>
    <name evidence="2" type="ORF">A1355_15430</name>
</gene>
<dbReference type="AlphaFoldDB" id="A0A177N179"/>
<evidence type="ECO:0000256" key="1">
    <source>
        <dbReference type="SAM" id="MobiDB-lite"/>
    </source>
</evidence>
<name>A0A177N179_9GAMM</name>
<accession>A0A177N179</accession>
<dbReference type="Proteomes" id="UP000077628">
    <property type="component" value="Unassembled WGS sequence"/>
</dbReference>
<proteinExistence type="predicted"/>
<dbReference type="EMBL" id="LUUK01000228">
    <property type="protein sequence ID" value="OAI11718.1"/>
    <property type="molecule type" value="Genomic_DNA"/>
</dbReference>
<protein>
    <submittedName>
        <fullName evidence="2">Uncharacterized protein</fullName>
    </submittedName>
</protein>
<evidence type="ECO:0000313" key="3">
    <source>
        <dbReference type="Proteomes" id="UP000077628"/>
    </source>
</evidence>